<feature type="transmembrane region" description="Helical" evidence="13">
    <location>
        <begin position="666"/>
        <end position="694"/>
    </location>
</feature>
<dbReference type="Pfam" id="PF13306">
    <property type="entry name" value="LRR_5"/>
    <property type="match status" value="1"/>
</dbReference>
<dbReference type="GO" id="GO:0009755">
    <property type="term" value="P:hormone-mediated signaling pathway"/>
    <property type="evidence" value="ECO:0007669"/>
    <property type="project" value="TreeGrafter"/>
</dbReference>
<evidence type="ECO:0000256" key="14">
    <source>
        <dbReference type="SAM" id="SignalP"/>
    </source>
</evidence>
<dbReference type="GO" id="GO:0005886">
    <property type="term" value="C:plasma membrane"/>
    <property type="evidence" value="ECO:0007669"/>
    <property type="project" value="UniProtKB-SubCell"/>
</dbReference>
<organism evidence="16 17">
    <name type="scientific">Drosophila rubida</name>
    <dbReference type="NCBI Taxonomy" id="30044"/>
    <lineage>
        <taxon>Eukaryota</taxon>
        <taxon>Metazoa</taxon>
        <taxon>Ecdysozoa</taxon>
        <taxon>Arthropoda</taxon>
        <taxon>Hexapoda</taxon>
        <taxon>Insecta</taxon>
        <taxon>Pterygota</taxon>
        <taxon>Neoptera</taxon>
        <taxon>Endopterygota</taxon>
        <taxon>Diptera</taxon>
        <taxon>Brachycera</taxon>
        <taxon>Muscomorpha</taxon>
        <taxon>Ephydroidea</taxon>
        <taxon>Drosophilidae</taxon>
        <taxon>Drosophila</taxon>
    </lineage>
</organism>
<dbReference type="GO" id="GO:0016500">
    <property type="term" value="F:protein-hormone receptor activity"/>
    <property type="evidence" value="ECO:0007669"/>
    <property type="project" value="InterPro"/>
</dbReference>
<keyword evidence="4" id="KW-0433">Leucine-rich repeat</keyword>
<evidence type="ECO:0000256" key="12">
    <source>
        <dbReference type="SAM" id="MobiDB-lite"/>
    </source>
</evidence>
<evidence type="ECO:0000256" key="6">
    <source>
        <dbReference type="ARBA" id="ARBA00022737"/>
    </source>
</evidence>
<feature type="domain" description="G-protein coupled receptors family 1 profile" evidence="15">
    <location>
        <begin position="516"/>
        <end position="767"/>
    </location>
</feature>
<dbReference type="FunFam" id="1.20.1070.10:FF:000181">
    <property type="entry name" value="Thyrotropin receptor"/>
    <property type="match status" value="1"/>
</dbReference>
<dbReference type="EMBL" id="JAJJHW010003409">
    <property type="protein sequence ID" value="KAH8359768.1"/>
    <property type="molecule type" value="Genomic_DNA"/>
</dbReference>
<evidence type="ECO:0000256" key="11">
    <source>
        <dbReference type="ARBA" id="ARBA00023224"/>
    </source>
</evidence>
<evidence type="ECO:0000256" key="2">
    <source>
        <dbReference type="ARBA" id="ARBA00010663"/>
    </source>
</evidence>
<proteinExistence type="inferred from homology"/>
<evidence type="ECO:0000256" key="5">
    <source>
        <dbReference type="ARBA" id="ARBA00022692"/>
    </source>
</evidence>
<dbReference type="PANTHER" id="PTHR24372">
    <property type="entry name" value="GLYCOPROTEIN HORMONE RECEPTOR"/>
    <property type="match status" value="1"/>
</dbReference>
<feature type="non-terminal residue" evidence="16">
    <location>
        <position position="842"/>
    </location>
</feature>
<comment type="subcellular location">
    <subcellularLocation>
        <location evidence="1">Cell membrane</location>
        <topology evidence="1">Multi-pass membrane protein</topology>
    </subcellularLocation>
</comment>
<protein>
    <recommendedName>
        <fullName evidence="15">G-protein coupled receptors family 1 profile domain-containing protein</fullName>
    </recommendedName>
</protein>
<evidence type="ECO:0000256" key="8">
    <source>
        <dbReference type="ARBA" id="ARBA00023040"/>
    </source>
</evidence>
<dbReference type="InterPro" id="IPR017452">
    <property type="entry name" value="GPCR_Rhodpsn_7TM"/>
</dbReference>
<dbReference type="PRINTS" id="PR00237">
    <property type="entry name" value="GPCRRHODOPSN"/>
</dbReference>
<feature type="transmembrane region" description="Helical" evidence="13">
    <location>
        <begin position="750"/>
        <end position="770"/>
    </location>
</feature>
<evidence type="ECO:0000256" key="10">
    <source>
        <dbReference type="ARBA" id="ARBA00023170"/>
    </source>
</evidence>
<dbReference type="InterPro" id="IPR032675">
    <property type="entry name" value="LRR_dom_sf"/>
</dbReference>
<dbReference type="CDD" id="cd15136">
    <property type="entry name" value="7tmA_Glyco_hormone_R"/>
    <property type="match status" value="1"/>
</dbReference>
<dbReference type="Gene3D" id="1.20.1070.10">
    <property type="entry name" value="Rhodopsin 7-helix transmembrane proteins"/>
    <property type="match status" value="1"/>
</dbReference>
<keyword evidence="17" id="KW-1185">Reference proteome</keyword>
<dbReference type="PROSITE" id="PS00237">
    <property type="entry name" value="G_PROTEIN_RECEP_F1_1"/>
    <property type="match status" value="1"/>
</dbReference>
<feature type="compositionally biased region" description="Low complexity" evidence="12">
    <location>
        <begin position="73"/>
        <end position="86"/>
    </location>
</feature>
<feature type="transmembrane region" description="Helical" evidence="13">
    <location>
        <begin position="715"/>
        <end position="738"/>
    </location>
</feature>
<dbReference type="Pfam" id="PF13855">
    <property type="entry name" value="LRR_8"/>
    <property type="match status" value="1"/>
</dbReference>
<keyword evidence="10" id="KW-0675">Receptor</keyword>
<keyword evidence="6" id="KW-0677">Repeat</keyword>
<feature type="region of interest" description="Disordered" evidence="12">
    <location>
        <begin position="54"/>
        <end position="89"/>
    </location>
</feature>
<dbReference type="InterPro" id="IPR026906">
    <property type="entry name" value="LRR_5"/>
</dbReference>
<keyword evidence="7 13" id="KW-1133">Transmembrane helix</keyword>
<evidence type="ECO:0000256" key="4">
    <source>
        <dbReference type="ARBA" id="ARBA00022614"/>
    </source>
</evidence>
<dbReference type="Gene3D" id="3.80.10.10">
    <property type="entry name" value="Ribonuclease Inhibitor"/>
    <property type="match status" value="1"/>
</dbReference>
<keyword evidence="8" id="KW-0297">G-protein coupled receptor</keyword>
<dbReference type="GO" id="GO:0007189">
    <property type="term" value="P:adenylate cyclase-activating G protein-coupled receptor signaling pathway"/>
    <property type="evidence" value="ECO:0007669"/>
    <property type="project" value="TreeGrafter"/>
</dbReference>
<dbReference type="Pfam" id="PF00001">
    <property type="entry name" value="7tm_1"/>
    <property type="match status" value="1"/>
</dbReference>
<keyword evidence="5 13" id="KW-0812">Transmembrane</keyword>
<keyword evidence="14" id="KW-0732">Signal</keyword>
<evidence type="ECO:0000256" key="7">
    <source>
        <dbReference type="ARBA" id="ARBA00022989"/>
    </source>
</evidence>
<evidence type="ECO:0000313" key="16">
    <source>
        <dbReference type="EMBL" id="KAH8359768.1"/>
    </source>
</evidence>
<keyword evidence="3" id="KW-1003">Cell membrane</keyword>
<dbReference type="PRINTS" id="PR00373">
    <property type="entry name" value="GLYCHORMONER"/>
</dbReference>
<dbReference type="PROSITE" id="PS50262">
    <property type="entry name" value="G_PROTEIN_RECEP_F1_2"/>
    <property type="match status" value="1"/>
</dbReference>
<feature type="transmembrane region" description="Helical" evidence="13">
    <location>
        <begin position="624"/>
        <end position="646"/>
    </location>
</feature>
<keyword evidence="11" id="KW-0807">Transducer</keyword>
<accession>A0AAD4JU53</accession>
<keyword evidence="9 13" id="KW-0472">Membrane</keyword>
<evidence type="ECO:0000256" key="9">
    <source>
        <dbReference type="ARBA" id="ARBA00023136"/>
    </source>
</evidence>
<dbReference type="SUPFAM" id="SSF81321">
    <property type="entry name" value="Family A G protein-coupled receptor-like"/>
    <property type="match status" value="1"/>
</dbReference>
<evidence type="ECO:0000256" key="3">
    <source>
        <dbReference type="ARBA" id="ARBA00022475"/>
    </source>
</evidence>
<feature type="chain" id="PRO_5042282631" description="G-protein coupled receptors family 1 profile domain-containing protein" evidence="14">
    <location>
        <begin position="40"/>
        <end position="842"/>
    </location>
</feature>
<comment type="similarity">
    <text evidence="2">Belongs to the G-protein coupled receptor 1 family.</text>
</comment>
<dbReference type="InterPro" id="IPR000276">
    <property type="entry name" value="GPCR_Rhodpsn"/>
</dbReference>
<dbReference type="AlphaFoldDB" id="A0AAD4JU53"/>
<evidence type="ECO:0000256" key="13">
    <source>
        <dbReference type="SAM" id="Phobius"/>
    </source>
</evidence>
<dbReference type="InterPro" id="IPR001611">
    <property type="entry name" value="Leu-rich_rpt"/>
</dbReference>
<sequence length="842" mass="94793">KGLKSKGTSSNMKCMSISFPVDFILLLLLLLNRCRPTEGGTNCYESHQNGFNTNPNSLSGAQGSGHNTNYNDTTMIETQTPGTTTTPSSNVATWTCCCWEVSNQNELECRCEGDALTRVPQTLQQPLQRLTIASAGMPRLRSVGLKIYGATLLDVAFINCLDLEEIQDSAFSNLTVLRTIYISQAPKLKYLSKNVFEGISETIEIIRIINSGLTSVPDLRYLHPHNIVQMIDLDNNQISRIGSQSIKVKTAQLVLANNEITFIDDSAFSGSKIAKLSLRDNRKLSELHPNAFYGLIDITELDLSSTSLVNLPSAGLETVEVLYITNTHTLKTIPSIYNLQSLQRAHLTHSFHCCAFQFPSRHDPQRHAQRMQELEKWREQCYSDRELAKQLIKPNTAISQNKVPDGQFGRWERSVPNGFDDFVDHQNTDFPLNDGTPNSYNYMTDATMINIGVFHEQITLNPEDDQLAEYCGNFTFRKPNVECYPMPNALNPCEDVMGYQWLRIAVWIVVALAVVGNVAVLTVILSIKSENASVPRFLMCHLAFADLCLGLYLLLIASIDAHSMGEYFNYAFDWQYGLGCKVAGFLTVFASHLSVFTLTVITIERWFTITRAMYLNKRLKLHQAAVIMLSGWIYSIFMSSLPLFGISNYSSTSICLPMEKRDIFDSLYLVLILGCNFMAFTIIAICYAQIYISLGHETRHARDNIPGEISIAKKMTLLVFTNFTCWAPIAFFGLTALAGYPLINVTKSKILLVFFYPLNSCADPYLYAILTSQYRQDLITLLSKLGFCRQRLLKYKHRDSLPATTHYTIRGSIDRHHSLSQKGQSDLISETQKMIKNDEAYV</sequence>
<dbReference type="Proteomes" id="UP001200034">
    <property type="component" value="Unassembled WGS sequence"/>
</dbReference>
<gene>
    <name evidence="16" type="ORF">KR093_008711</name>
</gene>
<feature type="transmembrane region" description="Helical" evidence="13">
    <location>
        <begin position="537"/>
        <end position="559"/>
    </location>
</feature>
<evidence type="ECO:0000259" key="15">
    <source>
        <dbReference type="PROSITE" id="PS50262"/>
    </source>
</evidence>
<comment type="caution">
    <text evidence="16">The sequence shown here is derived from an EMBL/GenBank/DDBJ whole genome shotgun (WGS) entry which is preliminary data.</text>
</comment>
<evidence type="ECO:0000313" key="17">
    <source>
        <dbReference type="Proteomes" id="UP001200034"/>
    </source>
</evidence>
<evidence type="ECO:0000256" key="1">
    <source>
        <dbReference type="ARBA" id="ARBA00004651"/>
    </source>
</evidence>
<dbReference type="GO" id="GO:0008528">
    <property type="term" value="F:G protein-coupled peptide receptor activity"/>
    <property type="evidence" value="ECO:0007669"/>
    <property type="project" value="TreeGrafter"/>
</dbReference>
<name>A0AAD4JU53_9MUSC</name>
<dbReference type="PANTHER" id="PTHR24372:SF74">
    <property type="entry name" value="LP13728P"/>
    <property type="match status" value="1"/>
</dbReference>
<feature type="compositionally biased region" description="Polar residues" evidence="12">
    <location>
        <begin position="54"/>
        <end position="72"/>
    </location>
</feature>
<dbReference type="InterPro" id="IPR002131">
    <property type="entry name" value="Gphrmn_rcpt_fam"/>
</dbReference>
<feature type="signal peptide" evidence="14">
    <location>
        <begin position="1"/>
        <end position="39"/>
    </location>
</feature>
<feature type="transmembrane region" description="Helical" evidence="13">
    <location>
        <begin position="582"/>
        <end position="603"/>
    </location>
</feature>
<feature type="transmembrane region" description="Helical" evidence="13">
    <location>
        <begin position="501"/>
        <end position="525"/>
    </location>
</feature>
<reference evidence="16" key="1">
    <citation type="journal article" date="2021" name="Mol. Ecol. Resour.">
        <title>Phylogenomic analyses of the genus Drosophila reveals genomic signals of climate adaptation.</title>
        <authorList>
            <person name="Li F."/>
            <person name="Rane R.V."/>
            <person name="Luria V."/>
            <person name="Xiong Z."/>
            <person name="Chen J."/>
            <person name="Li Z."/>
            <person name="Catullo R.A."/>
            <person name="Griffin P.C."/>
            <person name="Schiffer M."/>
            <person name="Pearce S."/>
            <person name="Lee S.F."/>
            <person name="McElroy K."/>
            <person name="Stocker A."/>
            <person name="Shirriffs J."/>
            <person name="Cockerell F."/>
            <person name="Coppin C."/>
            <person name="Sgro C.M."/>
            <person name="Karger A."/>
            <person name="Cain J.W."/>
            <person name="Weber J.A."/>
            <person name="Santpere G."/>
            <person name="Kirschner M.W."/>
            <person name="Hoffmann A.A."/>
            <person name="Oakeshott J.G."/>
            <person name="Zhang G."/>
        </authorList>
    </citation>
    <scope>NUCLEOTIDE SEQUENCE</scope>
    <source>
        <strain evidence="16">BGI-SZ-2011g</strain>
    </source>
</reference>
<dbReference type="SUPFAM" id="SSF52058">
    <property type="entry name" value="L domain-like"/>
    <property type="match status" value="1"/>
</dbReference>
<dbReference type="FunFam" id="3.80.10.10:FF:000426">
    <property type="entry name" value="Follicle-stimulating hormone receptor-like Protein"/>
    <property type="match status" value="1"/>
</dbReference>